<dbReference type="EMBL" id="CABVMM010000004">
    <property type="protein sequence ID" value="VVU99959.1"/>
    <property type="molecule type" value="Genomic_DNA"/>
</dbReference>
<evidence type="ECO:0000313" key="2">
    <source>
        <dbReference type="Proteomes" id="UP000356253"/>
    </source>
</evidence>
<sequence length="112" mass="12473">MEQQKLPNTTISLILAIVAFLGCCCLGIGGIIPSAIALVLANKDKKKYEENPELYSNYKQANTARTIAIVALVLSSAFFVYCLVRYLFFGGPEAVDVFWEEYQKQLEIQSQS</sequence>
<dbReference type="Proteomes" id="UP000356253">
    <property type="component" value="Unassembled WGS sequence"/>
</dbReference>
<keyword evidence="2" id="KW-1185">Reference proteome</keyword>
<gene>
    <name evidence="1" type="ORF">FVB9532_01221</name>
</gene>
<evidence type="ECO:0000313" key="1">
    <source>
        <dbReference type="EMBL" id="VVU99959.1"/>
    </source>
</evidence>
<protein>
    <submittedName>
        <fullName evidence="1">Uncharacterized protein</fullName>
    </submittedName>
</protein>
<proteinExistence type="predicted"/>
<organism evidence="1 2">
    <name type="scientific">Mesonia oceanica</name>
    <dbReference type="NCBI Taxonomy" id="2687242"/>
    <lineage>
        <taxon>Bacteria</taxon>
        <taxon>Pseudomonadati</taxon>
        <taxon>Bacteroidota</taxon>
        <taxon>Flavobacteriia</taxon>
        <taxon>Flavobacteriales</taxon>
        <taxon>Flavobacteriaceae</taxon>
        <taxon>Mesonia</taxon>
    </lineage>
</organism>
<accession>A0AC61Y9E4</accession>
<comment type="caution">
    <text evidence="1">The sequence shown here is derived from an EMBL/GenBank/DDBJ whole genome shotgun (WGS) entry which is preliminary data.</text>
</comment>
<reference evidence="1" key="1">
    <citation type="submission" date="2019-09" db="EMBL/GenBank/DDBJ databases">
        <authorList>
            <person name="Rodrigo-Torres L."/>
            <person name="Arahal R. D."/>
            <person name="Lucena T."/>
        </authorList>
    </citation>
    <scope>NUCLEOTIDE SEQUENCE</scope>
    <source>
        <strain evidence="1">ISS653</strain>
    </source>
</reference>
<name>A0AC61Y9E4_9FLAO</name>